<gene>
    <name evidence="1" type="ORF">BDW59DRAFT_120732</name>
</gene>
<proteinExistence type="predicted"/>
<evidence type="ECO:0000313" key="2">
    <source>
        <dbReference type="Proteomes" id="UP001610335"/>
    </source>
</evidence>
<keyword evidence="2" id="KW-1185">Reference proteome</keyword>
<reference evidence="1 2" key="1">
    <citation type="submission" date="2024-07" db="EMBL/GenBank/DDBJ databases">
        <title>Section-level genome sequencing and comparative genomics of Aspergillus sections Usti and Cavernicolus.</title>
        <authorList>
            <consortium name="Lawrence Berkeley National Laboratory"/>
            <person name="Nybo J.L."/>
            <person name="Vesth T.C."/>
            <person name="Theobald S."/>
            <person name="Frisvad J.C."/>
            <person name="Larsen T.O."/>
            <person name="Kjaerboelling I."/>
            <person name="Rothschild-Mancinelli K."/>
            <person name="Lyhne E.K."/>
            <person name="Kogle M.E."/>
            <person name="Barry K."/>
            <person name="Clum A."/>
            <person name="Na H."/>
            <person name="Ledsgaard L."/>
            <person name="Lin J."/>
            <person name="Lipzen A."/>
            <person name="Kuo A."/>
            <person name="Riley R."/>
            <person name="Mondo S."/>
            <person name="LaButti K."/>
            <person name="Haridas S."/>
            <person name="Pangalinan J."/>
            <person name="Salamov A.A."/>
            <person name="Simmons B.A."/>
            <person name="Magnuson J.K."/>
            <person name="Chen J."/>
            <person name="Drula E."/>
            <person name="Henrissat B."/>
            <person name="Wiebenga A."/>
            <person name="Lubbers R.J."/>
            <person name="Gomes A.C."/>
            <person name="Makela M.R."/>
            <person name="Stajich J."/>
            <person name="Grigoriev I.V."/>
            <person name="Mortensen U.H."/>
            <person name="De vries R.P."/>
            <person name="Baker S.E."/>
            <person name="Andersen M.R."/>
        </authorList>
    </citation>
    <scope>NUCLEOTIDE SEQUENCE [LARGE SCALE GENOMIC DNA]</scope>
    <source>
        <strain evidence="1 2">CBS 600.67</strain>
    </source>
</reference>
<dbReference type="EMBL" id="JBFXLS010000076">
    <property type="protein sequence ID" value="KAL2819544.1"/>
    <property type="molecule type" value="Genomic_DNA"/>
</dbReference>
<accession>A0ABR4HVM7</accession>
<name>A0ABR4HVM7_9EURO</name>
<sequence length="85" mass="9629">MNDRSDTSILKAANPALCALYENLRLEVNTSVESNTPQWIGEDVPTRRLTALGELERCLQDIRQLPGFRFLSTEPHCGANEKCFY</sequence>
<dbReference type="Proteomes" id="UP001610335">
    <property type="component" value="Unassembled WGS sequence"/>
</dbReference>
<organism evidence="1 2">
    <name type="scientific">Aspergillus cavernicola</name>
    <dbReference type="NCBI Taxonomy" id="176166"/>
    <lineage>
        <taxon>Eukaryota</taxon>
        <taxon>Fungi</taxon>
        <taxon>Dikarya</taxon>
        <taxon>Ascomycota</taxon>
        <taxon>Pezizomycotina</taxon>
        <taxon>Eurotiomycetes</taxon>
        <taxon>Eurotiomycetidae</taxon>
        <taxon>Eurotiales</taxon>
        <taxon>Aspergillaceae</taxon>
        <taxon>Aspergillus</taxon>
        <taxon>Aspergillus subgen. Nidulantes</taxon>
    </lineage>
</organism>
<comment type="caution">
    <text evidence="1">The sequence shown here is derived from an EMBL/GenBank/DDBJ whole genome shotgun (WGS) entry which is preliminary data.</text>
</comment>
<protein>
    <submittedName>
        <fullName evidence="1">Uncharacterized protein</fullName>
    </submittedName>
</protein>
<evidence type="ECO:0000313" key="1">
    <source>
        <dbReference type="EMBL" id="KAL2819544.1"/>
    </source>
</evidence>